<dbReference type="Pfam" id="PF22611">
    <property type="entry name" value="CFAP126"/>
    <property type="match status" value="1"/>
</dbReference>
<evidence type="ECO:0000313" key="4">
    <source>
        <dbReference type="RefSeq" id="XP_014671402.1"/>
    </source>
</evidence>
<evidence type="ECO:0000313" key="3">
    <source>
        <dbReference type="Proteomes" id="UP000695022"/>
    </source>
</evidence>
<dbReference type="PANTHER" id="PTHR34639">
    <property type="entry name" value="PROTEIN FLATTOP"/>
    <property type="match status" value="1"/>
</dbReference>
<gene>
    <name evidence="4" type="primary">LOC106812129</name>
</gene>
<dbReference type="Proteomes" id="UP000695022">
    <property type="component" value="Unplaced"/>
</dbReference>
<dbReference type="PANTHER" id="PTHR34639:SF1">
    <property type="entry name" value="PROTEIN FLATTOP"/>
    <property type="match status" value="1"/>
</dbReference>
<keyword evidence="3" id="KW-1185">Reference proteome</keyword>
<dbReference type="CDD" id="cd23705">
    <property type="entry name" value="Flattop"/>
    <property type="match status" value="1"/>
</dbReference>
<proteinExistence type="inferred from homology"/>
<evidence type="ECO:0000256" key="2">
    <source>
        <dbReference type="ARBA" id="ARBA00033306"/>
    </source>
</evidence>
<organism evidence="3 4">
    <name type="scientific">Priapulus caudatus</name>
    <name type="common">Priapulid worm</name>
    <dbReference type="NCBI Taxonomy" id="37621"/>
    <lineage>
        <taxon>Eukaryota</taxon>
        <taxon>Metazoa</taxon>
        <taxon>Ecdysozoa</taxon>
        <taxon>Scalidophora</taxon>
        <taxon>Priapulida</taxon>
        <taxon>Priapulimorpha</taxon>
        <taxon>Priapulimorphida</taxon>
        <taxon>Priapulidae</taxon>
        <taxon>Priapulus</taxon>
    </lineage>
</organism>
<dbReference type="RefSeq" id="XP_014671402.1">
    <property type="nucleotide sequence ID" value="XM_014815916.1"/>
</dbReference>
<dbReference type="GeneID" id="106812129"/>
<sequence>MAYHFSANQYEKEFNSKRLQNWELPKNQKERPRTLQGFTRVIVNDRGHLLSHISQSPRSPWGEFVGTWDMPEKVPGTSTTSTARSEAAQKRLLEIKHQAEKLQKPQSFKHPTPGN</sequence>
<accession>A0ABM1EGT1</accession>
<name>A0ABM1EGT1_PRICU</name>
<protein>
    <recommendedName>
        <fullName evidence="2">Cilia- and flagella-associated protein 126</fullName>
    </recommendedName>
</protein>
<reference evidence="4" key="1">
    <citation type="submission" date="2025-08" db="UniProtKB">
        <authorList>
            <consortium name="RefSeq"/>
        </authorList>
    </citation>
    <scope>IDENTIFICATION</scope>
</reference>
<dbReference type="InterPro" id="IPR038797">
    <property type="entry name" value="Fltp"/>
</dbReference>
<comment type="similarity">
    <text evidence="1">Belongs to the Flattop family.</text>
</comment>
<evidence type="ECO:0000256" key="1">
    <source>
        <dbReference type="ARBA" id="ARBA00009887"/>
    </source>
</evidence>